<accession>A0A0K1LQ23</accession>
<evidence type="ECO:0000313" key="1">
    <source>
        <dbReference type="EMBL" id="AKU44529.1"/>
    </source>
</evidence>
<dbReference type="KEGG" id="vg:26613408"/>
<dbReference type="Proteomes" id="UP000203408">
    <property type="component" value="Segment"/>
</dbReference>
<keyword evidence="2" id="KW-1185">Reference proteome</keyword>
<gene>
    <name evidence="1" type="ORF">CPT_Matisse225</name>
</gene>
<dbReference type="EMBL" id="KT001918">
    <property type="protein sequence ID" value="AKU44529.1"/>
    <property type="molecule type" value="Genomic_DNA"/>
</dbReference>
<proteinExistence type="predicted"/>
<reference evidence="1 2" key="1">
    <citation type="journal article" date="2015" name="Genome Announc.">
        <title>Complete Genome Sequence of Carbapenemase-Producing Klebsiella pneumoniae Myophage Matisse.</title>
        <authorList>
            <person name="Provasek V.E."/>
            <person name="Lessor L.E."/>
            <person name="Cahill J.L."/>
            <person name="Rasche E.S."/>
            <person name="Kuty Everett G.F."/>
        </authorList>
    </citation>
    <scope>NUCLEOTIDE SEQUENCE [LARGE SCALE GENOMIC DNA]</scope>
</reference>
<dbReference type="GeneID" id="26613408"/>
<sequence>MSTENEKCVVCKCPVPSTGYVTESGRVCSTICADYIAEKTKSGEINESDDLNEVQMLL</sequence>
<organism evidence="1 2">
    <name type="scientific">Klebsiella phage Matisse</name>
    <dbReference type="NCBI Taxonomy" id="1675607"/>
    <lineage>
        <taxon>Viruses</taxon>
        <taxon>Duplodnaviria</taxon>
        <taxon>Heunggongvirae</taxon>
        <taxon>Uroviricota</taxon>
        <taxon>Caudoviricetes</taxon>
        <taxon>Pantevenvirales</taxon>
        <taxon>Straboviridae</taxon>
        <taxon>Slopekvirus</taxon>
        <taxon>Slopekvirus matisse</taxon>
    </lineage>
</organism>
<dbReference type="RefSeq" id="YP_009194469.1">
    <property type="nucleotide sequence ID" value="NC_028750.1"/>
</dbReference>
<dbReference type="Pfam" id="PF10886">
    <property type="entry name" value="DUF2685"/>
    <property type="match status" value="1"/>
</dbReference>
<protein>
    <submittedName>
        <fullName evidence="1">Uncharacterized protein</fullName>
    </submittedName>
</protein>
<name>A0A0K1LQ23_9CAUD</name>
<dbReference type="InterPro" id="IPR024362">
    <property type="entry name" value="DUF2685"/>
</dbReference>
<evidence type="ECO:0000313" key="2">
    <source>
        <dbReference type="Proteomes" id="UP000203408"/>
    </source>
</evidence>